<feature type="region of interest" description="Disordered" evidence="1">
    <location>
        <begin position="1"/>
        <end position="28"/>
    </location>
</feature>
<reference evidence="2 3" key="1">
    <citation type="journal article" date="2016" name="Front. Microbiol.">
        <title>Comparative Genomics Analysis of Streptomyces Species Reveals Their Adaptation to the Marine Environment and Their Diversity at the Genomic Level.</title>
        <authorList>
            <person name="Tian X."/>
            <person name="Zhang Z."/>
            <person name="Yang T."/>
            <person name="Chen M."/>
            <person name="Li J."/>
            <person name="Chen F."/>
            <person name="Yang J."/>
            <person name="Li W."/>
            <person name="Zhang B."/>
            <person name="Zhang Z."/>
            <person name="Wu J."/>
            <person name="Zhang C."/>
            <person name="Long L."/>
            <person name="Xiao J."/>
        </authorList>
    </citation>
    <scope>NUCLEOTIDE SEQUENCE [LARGE SCALE GENOMIC DNA]</scope>
    <source>
        <strain evidence="2 3">SCSIO 10429</strain>
    </source>
</reference>
<dbReference type="AlphaFoldDB" id="A0A1E7LAM8"/>
<name>A0A1E7LAM8_9ACTN</name>
<proteinExistence type="predicted"/>
<evidence type="ECO:0000313" key="3">
    <source>
        <dbReference type="Proteomes" id="UP000176005"/>
    </source>
</evidence>
<accession>A0A1E7LAM8</accession>
<keyword evidence="3" id="KW-1185">Reference proteome</keyword>
<gene>
    <name evidence="2" type="ORF">AN218_04690</name>
</gene>
<evidence type="ECO:0000256" key="1">
    <source>
        <dbReference type="SAM" id="MobiDB-lite"/>
    </source>
</evidence>
<dbReference type="EMBL" id="LJGW01000092">
    <property type="protein sequence ID" value="OEV13214.1"/>
    <property type="molecule type" value="Genomic_DNA"/>
</dbReference>
<dbReference type="Proteomes" id="UP000176005">
    <property type="component" value="Unassembled WGS sequence"/>
</dbReference>
<feature type="non-terminal residue" evidence="2">
    <location>
        <position position="1"/>
    </location>
</feature>
<sequence>LYRRERVELERDRRQGAAGTDGGAEQEQLVPVEEVAARLGYAGAREFNRAVREGRESSLGAADGTLPPASGRGRPRKAYRRARVEEAVTARRRRG</sequence>
<organism evidence="2 3">
    <name type="scientific">Streptomyces nanshensis</name>
    <dbReference type="NCBI Taxonomy" id="518642"/>
    <lineage>
        <taxon>Bacteria</taxon>
        <taxon>Bacillati</taxon>
        <taxon>Actinomycetota</taxon>
        <taxon>Actinomycetes</taxon>
        <taxon>Kitasatosporales</taxon>
        <taxon>Streptomycetaceae</taxon>
        <taxon>Streptomyces</taxon>
    </lineage>
</organism>
<comment type="caution">
    <text evidence="2">The sequence shown here is derived from an EMBL/GenBank/DDBJ whole genome shotgun (WGS) entry which is preliminary data.</text>
</comment>
<dbReference type="RefSeq" id="WP_420855937.1">
    <property type="nucleotide sequence ID" value="NZ_LJGW01000092.1"/>
</dbReference>
<evidence type="ECO:0000313" key="2">
    <source>
        <dbReference type="EMBL" id="OEV13214.1"/>
    </source>
</evidence>
<feature type="region of interest" description="Disordered" evidence="1">
    <location>
        <begin position="53"/>
        <end position="95"/>
    </location>
</feature>
<protein>
    <submittedName>
        <fullName evidence="2">Uncharacterized protein</fullName>
    </submittedName>
</protein>
<feature type="compositionally biased region" description="Basic and acidic residues" evidence="1">
    <location>
        <begin position="1"/>
        <end position="15"/>
    </location>
</feature>